<evidence type="ECO:0000313" key="1">
    <source>
        <dbReference type="EMBL" id="GBH22400.1"/>
    </source>
</evidence>
<comment type="caution">
    <text evidence="1">The sequence shown here is derived from an EMBL/GenBank/DDBJ whole genome shotgun (WGS) entry which is preliminary data.</text>
</comment>
<sequence>MDKKSTHLNKEVFTSLVRSDSVTKSKVRSIWREFDRQFLLCTRAEGKVNALNRYKECYSFLRNNILDLEYSLPAFIKVDSNGIPKPLWPLRALINGDRNSQRIALTIARTWESINLDPVPNLLPITSERRISWRTKMCDESFQGWIEAEIPMYKWLRPKPYTKRFTVWDSNGSGPNGPAVAWSLADLIPLKSSPKLWDSIQSLNTIYNRQVLNIMMNTLIPDENLNKLKQWVHSKIGFISEPGGKTRLFSIFDYWSQSALIPLHHQLMEILRSIDCDSTHDQNQGFSKLIKRSNGSPCFCFDLSSATDRIPAFQQELIISVLFGKPIAKAWISVMTDRNFLMPNKTLVRWKVGQPLGALTSFPAFALWHHMVVQYAHYTYLVGKMPSSFEPGDSYIFPWFNKYMLLGDDIVIWDENVALFYQMMMDDLGLEINLKKTVIGRSKSQLEFLKRISLGGLEMSSIKYTLMSKDSEAFAVDLIDILFTRDFIEPVIESDKWIDLLPKGNRFNLFKVIIWFRYLTSPSLHLDRKGKMPLVLERTTFENKLLEVRQTILTEKTMEVQRILDENISLETLYRKWGAPYRKGTLGEASLTATLSPIVWVINQTGEILNDTLSELHDPESVKSVEYIPIVSNKRYFKKRSDNNVYLSKVYLRTFKEYSNDFDCPSEDKR</sequence>
<protein>
    <submittedName>
        <fullName evidence="1">RdRp</fullName>
    </submittedName>
</protein>
<reference evidence="1" key="1">
    <citation type="submission" date="2017-04" db="EMBL/GenBank/DDBJ databases">
        <title>Unveiling RNA virosphere associated with marine microorganisms.</title>
        <authorList>
            <person name="Urayama S."/>
            <person name="Takaki Y."/>
            <person name="Nishi S."/>
            <person name="Yoshida Y."/>
            <person name="Deguchi S."/>
            <person name="Takai K."/>
            <person name="Nunoura T."/>
        </authorList>
    </citation>
    <scope>NUCLEOTIDE SEQUENCE</scope>
</reference>
<dbReference type="AlphaFoldDB" id="A0A2V0RMW3"/>
<dbReference type="PANTHER" id="PTHR34456:SF9">
    <property type="entry name" value="MITOVIRUS RNA-DEPENDENT RNA POLYMERASE"/>
    <property type="match status" value="1"/>
</dbReference>
<accession>A0A2V0RMW3</accession>
<organism evidence="1">
    <name type="scientific">viral metagenome</name>
    <dbReference type="NCBI Taxonomy" id="1070528"/>
    <lineage>
        <taxon>unclassified sequences</taxon>
        <taxon>metagenomes</taxon>
        <taxon>organismal metagenomes</taxon>
    </lineage>
</organism>
<proteinExistence type="predicted"/>
<dbReference type="InterPro" id="IPR043502">
    <property type="entry name" value="DNA/RNA_pol_sf"/>
</dbReference>
<dbReference type="Pfam" id="PF05919">
    <property type="entry name" value="Mitovir_RNA_pol"/>
    <property type="match status" value="1"/>
</dbReference>
<dbReference type="SUPFAM" id="SSF56672">
    <property type="entry name" value="DNA/RNA polymerases"/>
    <property type="match status" value="1"/>
</dbReference>
<dbReference type="EMBL" id="BDQB01000265">
    <property type="protein sequence ID" value="GBH22400.1"/>
    <property type="molecule type" value="Genomic_RNA"/>
</dbReference>
<dbReference type="PANTHER" id="PTHR34456">
    <property type="entry name" value="MITOVIRUS RNA-DEPENDENT RNA POLYMERASE"/>
    <property type="match status" value="1"/>
</dbReference>
<name>A0A2V0RMW3_9ZZZZ</name>
<dbReference type="InterPro" id="IPR008686">
    <property type="entry name" value="RNA_pol_mitovir"/>
</dbReference>